<protein>
    <submittedName>
        <fullName evidence="1">Uncharacterized protein</fullName>
    </submittedName>
</protein>
<dbReference type="KEGG" id="snep:Enr13x_42300"/>
<dbReference type="Proteomes" id="UP000319004">
    <property type="component" value="Chromosome"/>
</dbReference>
<evidence type="ECO:0000313" key="1">
    <source>
        <dbReference type="EMBL" id="QDV44365.1"/>
    </source>
</evidence>
<reference evidence="1 2" key="1">
    <citation type="submission" date="2019-03" db="EMBL/GenBank/DDBJ databases">
        <title>Deep-cultivation of Planctomycetes and their phenomic and genomic characterization uncovers novel biology.</title>
        <authorList>
            <person name="Wiegand S."/>
            <person name="Jogler M."/>
            <person name="Boedeker C."/>
            <person name="Pinto D."/>
            <person name="Vollmers J."/>
            <person name="Rivas-Marin E."/>
            <person name="Kohn T."/>
            <person name="Peeters S.H."/>
            <person name="Heuer A."/>
            <person name="Rast P."/>
            <person name="Oberbeckmann S."/>
            <person name="Bunk B."/>
            <person name="Jeske O."/>
            <person name="Meyerdierks A."/>
            <person name="Storesund J.E."/>
            <person name="Kallscheuer N."/>
            <person name="Luecker S."/>
            <person name="Lage O.M."/>
            <person name="Pohl T."/>
            <person name="Merkel B.J."/>
            <person name="Hornburger P."/>
            <person name="Mueller R.-W."/>
            <person name="Bruemmer F."/>
            <person name="Labrenz M."/>
            <person name="Spormann A.M."/>
            <person name="Op den Camp H."/>
            <person name="Overmann J."/>
            <person name="Amann R."/>
            <person name="Jetten M.S.M."/>
            <person name="Mascher T."/>
            <person name="Medema M.H."/>
            <person name="Devos D.P."/>
            <person name="Kaster A.-K."/>
            <person name="Ovreas L."/>
            <person name="Rohde M."/>
            <person name="Galperin M.Y."/>
            <person name="Jogler C."/>
        </authorList>
    </citation>
    <scope>NUCLEOTIDE SEQUENCE [LARGE SCALE GENOMIC DNA]</scope>
    <source>
        <strain evidence="1 2">Enr13</strain>
    </source>
</reference>
<proteinExistence type="predicted"/>
<dbReference type="RefSeq" id="WP_145388718.1">
    <property type="nucleotide sequence ID" value="NZ_CP037423.1"/>
</dbReference>
<dbReference type="OrthoDB" id="289689at2"/>
<sequence length="340" mass="36320">MATITDPVASSFGNLNSDLDDGVYNDVIVKNGLYITELRGRSGASTRSSGRASRTWKVQGDSSPQTCRAALLAAGDDGSLADLYTYDNLNLQEVSYDNQFLNGWELTGDYSDTPLVGGSLKVSVSTTGATIKLYQSTNERVYPAFAGDPATAQPCRYFRGAIDVQPEGDRMSPRGSDIVIPTLRVNVTGRIAYEYVDTEIEYSKILARLTGTVNQNWQFQKPDGVGGFVTGTGFAPGELLFLGADGDIIADKDPLLTFSFLASPNLDNVTIGTIPGVTKKGHEVGWFSFKQMLDDVAGPTDDGAAGGNSKRSVVVVEGYHVHTVYAAADWDDLALAKAPS</sequence>
<gene>
    <name evidence="1" type="ORF">Enr13x_42300</name>
</gene>
<dbReference type="EMBL" id="CP037423">
    <property type="protein sequence ID" value="QDV44365.1"/>
    <property type="molecule type" value="Genomic_DNA"/>
</dbReference>
<name>A0A518HU34_9BACT</name>
<evidence type="ECO:0000313" key="2">
    <source>
        <dbReference type="Proteomes" id="UP000319004"/>
    </source>
</evidence>
<accession>A0A518HU34</accession>
<dbReference type="AlphaFoldDB" id="A0A518HU34"/>
<organism evidence="1 2">
    <name type="scientific">Stieleria neptunia</name>
    <dbReference type="NCBI Taxonomy" id="2527979"/>
    <lineage>
        <taxon>Bacteria</taxon>
        <taxon>Pseudomonadati</taxon>
        <taxon>Planctomycetota</taxon>
        <taxon>Planctomycetia</taxon>
        <taxon>Pirellulales</taxon>
        <taxon>Pirellulaceae</taxon>
        <taxon>Stieleria</taxon>
    </lineage>
</organism>
<keyword evidence="2" id="KW-1185">Reference proteome</keyword>